<protein>
    <submittedName>
        <fullName evidence="1">Uncharacterized protein</fullName>
    </submittedName>
</protein>
<sequence>MLQLHMYAFDTEIPLCLYVSRKCLFCIVHGAFPLCGMLQMKQIFSRKSFFNLISGERNPLAAWIHFCLQHFSD</sequence>
<proteinExistence type="predicted"/>
<evidence type="ECO:0000313" key="1">
    <source>
        <dbReference type="EMBL" id="JAH44258.1"/>
    </source>
</evidence>
<reference evidence="1" key="1">
    <citation type="submission" date="2014-11" db="EMBL/GenBank/DDBJ databases">
        <authorList>
            <person name="Amaro Gonzalez C."/>
        </authorList>
    </citation>
    <scope>NUCLEOTIDE SEQUENCE</scope>
</reference>
<reference evidence="1" key="2">
    <citation type="journal article" date="2015" name="Fish Shellfish Immunol.">
        <title>Early steps in the European eel (Anguilla anguilla)-Vibrio vulnificus interaction in the gills: Role of the RtxA13 toxin.</title>
        <authorList>
            <person name="Callol A."/>
            <person name="Pajuelo D."/>
            <person name="Ebbesson L."/>
            <person name="Teles M."/>
            <person name="MacKenzie S."/>
            <person name="Amaro C."/>
        </authorList>
    </citation>
    <scope>NUCLEOTIDE SEQUENCE</scope>
</reference>
<name>A0A0E9SUR2_ANGAN</name>
<organism evidence="1">
    <name type="scientific">Anguilla anguilla</name>
    <name type="common">European freshwater eel</name>
    <name type="synonym">Muraena anguilla</name>
    <dbReference type="NCBI Taxonomy" id="7936"/>
    <lineage>
        <taxon>Eukaryota</taxon>
        <taxon>Metazoa</taxon>
        <taxon>Chordata</taxon>
        <taxon>Craniata</taxon>
        <taxon>Vertebrata</taxon>
        <taxon>Euteleostomi</taxon>
        <taxon>Actinopterygii</taxon>
        <taxon>Neopterygii</taxon>
        <taxon>Teleostei</taxon>
        <taxon>Anguilliformes</taxon>
        <taxon>Anguillidae</taxon>
        <taxon>Anguilla</taxon>
    </lineage>
</organism>
<dbReference type="AlphaFoldDB" id="A0A0E9SUR2"/>
<accession>A0A0E9SUR2</accession>
<dbReference type="EMBL" id="GBXM01064319">
    <property type="protein sequence ID" value="JAH44258.1"/>
    <property type="molecule type" value="Transcribed_RNA"/>
</dbReference>